<keyword evidence="10" id="KW-1185">Reference proteome</keyword>
<protein>
    <recommendedName>
        <fullName evidence="3 7">Chorismate synthase</fullName>
        <shortName evidence="7">CS</shortName>
        <ecNumber evidence="3 7">4.2.3.5</ecNumber>
    </recommendedName>
    <alternativeName>
        <fullName evidence="7">5-enolpyruvylshikimate-3-phosphate phospholyase</fullName>
    </alternativeName>
</protein>
<evidence type="ECO:0000256" key="8">
    <source>
        <dbReference type="RuleBase" id="RU000605"/>
    </source>
</evidence>
<comment type="cofactor">
    <cofactor evidence="7 8">
        <name>FMNH2</name>
        <dbReference type="ChEBI" id="CHEBI:57618"/>
    </cofactor>
    <text evidence="7 8">Reduced FMN (FMNH(2)).</text>
</comment>
<accession>A0ABX1QK52</accession>
<evidence type="ECO:0000313" key="9">
    <source>
        <dbReference type="EMBL" id="NMH15799.1"/>
    </source>
</evidence>
<keyword evidence="5 7" id="KW-0057">Aromatic amino acid biosynthesis</keyword>
<dbReference type="RefSeq" id="WP_169114851.1">
    <property type="nucleotide sequence ID" value="NZ_JAAAUB010000001.1"/>
</dbReference>
<keyword evidence="7" id="KW-0285">Flavoprotein</keyword>
<feature type="binding site" evidence="7">
    <location>
        <position position="54"/>
    </location>
    <ligand>
        <name>NADP(+)</name>
        <dbReference type="ChEBI" id="CHEBI:58349"/>
    </ligand>
</feature>
<dbReference type="Pfam" id="PF01264">
    <property type="entry name" value="Chorismate_synt"/>
    <property type="match status" value="1"/>
</dbReference>
<keyword evidence="7" id="KW-0274">FAD</keyword>
<comment type="pathway">
    <text evidence="1 7 8">Metabolic intermediate biosynthesis; chorismate biosynthesis; chorismate from D-erythrose 4-phosphate and phosphoenolpyruvate: step 7/7.</text>
</comment>
<evidence type="ECO:0000256" key="4">
    <source>
        <dbReference type="ARBA" id="ARBA00022605"/>
    </source>
</evidence>
<gene>
    <name evidence="7 9" type="primary">aroC</name>
    <name evidence="9" type="ORF">GV368_01470</name>
</gene>
<evidence type="ECO:0000256" key="2">
    <source>
        <dbReference type="ARBA" id="ARBA00008014"/>
    </source>
</evidence>
<dbReference type="CDD" id="cd07304">
    <property type="entry name" value="Chorismate_synthase"/>
    <property type="match status" value="1"/>
</dbReference>
<feature type="binding site" evidence="7">
    <location>
        <begin position="293"/>
        <end position="297"/>
    </location>
    <ligand>
        <name>FMN</name>
        <dbReference type="ChEBI" id="CHEBI:58210"/>
    </ligand>
</feature>
<feature type="binding site" evidence="7">
    <location>
        <position position="319"/>
    </location>
    <ligand>
        <name>FMN</name>
        <dbReference type="ChEBI" id="CHEBI:58210"/>
    </ligand>
</feature>
<keyword evidence="7" id="KW-0521">NADP</keyword>
<name>A0ABX1QK52_9PROT</name>
<dbReference type="GO" id="GO:0004107">
    <property type="term" value="F:chorismate synthase activity"/>
    <property type="evidence" value="ECO:0007669"/>
    <property type="project" value="UniProtKB-EC"/>
</dbReference>
<sequence length="376" mass="39997">MAGNTFGTVFTVTSFGESHGPAIGCVVDGCPPGLALSEADIQRELDRRKPGTSRHVTQRREPDTVEILSGVYEGMTTGTPIALLIRNVDQRSKDYGNLVETFRPGHADYAYTMKYGRRDPRGGGRSSARETAVRVAAGAIAKKWLRERHGVVIRGFMAQLGPIEIPFISWEHVEHNPFFAPNLELAPELERFMDALRKAGDSVGAKLTVVASGVPPGWGEPVFGRLDAEIAAAMMSINAVKGVEIGDGFAVVTQRGSEHGDELTPQGFLSNHAGGILGGISTGQDVVVHLAVKPTSSIRLERRSIDLRGAPTTVATHGRHDPCVGIRATPIAEAMLALVLMDQALRHRAQCGDVVPPVSPLPGVAPGVVGPVPSPR</sequence>
<comment type="subunit">
    <text evidence="7">Homotetramer.</text>
</comment>
<evidence type="ECO:0000256" key="7">
    <source>
        <dbReference type="HAMAP-Rule" id="MF_00300"/>
    </source>
</evidence>
<proteinExistence type="inferred from homology"/>
<dbReference type="PROSITE" id="PS00789">
    <property type="entry name" value="CHORISMATE_SYNTHASE_3"/>
    <property type="match status" value="1"/>
</dbReference>
<evidence type="ECO:0000256" key="1">
    <source>
        <dbReference type="ARBA" id="ARBA00005044"/>
    </source>
</evidence>
<feature type="binding site" evidence="7">
    <location>
        <begin position="125"/>
        <end position="127"/>
    </location>
    <ligand>
        <name>FMN</name>
        <dbReference type="ChEBI" id="CHEBI:58210"/>
    </ligand>
</feature>
<dbReference type="InterPro" id="IPR000453">
    <property type="entry name" value="Chorismate_synth"/>
</dbReference>
<comment type="similarity">
    <text evidence="2 7 8">Belongs to the chorismate synthase family.</text>
</comment>
<keyword evidence="4 7" id="KW-0028">Amino-acid biosynthesis</keyword>
<dbReference type="PANTHER" id="PTHR21085">
    <property type="entry name" value="CHORISMATE SYNTHASE"/>
    <property type="match status" value="1"/>
</dbReference>
<comment type="catalytic activity">
    <reaction evidence="7 8">
        <text>5-O-(1-carboxyvinyl)-3-phosphoshikimate = chorismate + phosphate</text>
        <dbReference type="Rhea" id="RHEA:21020"/>
        <dbReference type="ChEBI" id="CHEBI:29748"/>
        <dbReference type="ChEBI" id="CHEBI:43474"/>
        <dbReference type="ChEBI" id="CHEBI:57701"/>
        <dbReference type="EC" id="4.2.3.5"/>
    </reaction>
</comment>
<comment type="caution">
    <text evidence="9">The sequence shown here is derived from an EMBL/GenBank/DDBJ whole genome shotgun (WGS) entry which is preliminary data.</text>
</comment>
<evidence type="ECO:0000256" key="6">
    <source>
        <dbReference type="ARBA" id="ARBA00023239"/>
    </source>
</evidence>
<evidence type="ECO:0000256" key="3">
    <source>
        <dbReference type="ARBA" id="ARBA00013036"/>
    </source>
</evidence>
<keyword evidence="6 7" id="KW-0456">Lyase</keyword>
<dbReference type="PROSITE" id="PS00788">
    <property type="entry name" value="CHORISMATE_SYNTHASE_2"/>
    <property type="match status" value="1"/>
</dbReference>
<organism evidence="9 10">
    <name type="scientific">Tepidiphilus baoligensis</name>
    <dbReference type="NCBI Taxonomy" id="2698687"/>
    <lineage>
        <taxon>Bacteria</taxon>
        <taxon>Pseudomonadati</taxon>
        <taxon>Pseudomonadota</taxon>
        <taxon>Hydrogenophilia</taxon>
        <taxon>Hydrogenophilales</taxon>
        <taxon>Hydrogenophilaceae</taxon>
        <taxon>Tepidiphilus</taxon>
    </lineage>
</organism>
<keyword evidence="7" id="KW-0288">FMN</keyword>
<dbReference type="SUPFAM" id="SSF103263">
    <property type="entry name" value="Chorismate synthase, AroC"/>
    <property type="match status" value="1"/>
</dbReference>
<dbReference type="EMBL" id="JAAAUB010000001">
    <property type="protein sequence ID" value="NMH15799.1"/>
    <property type="molecule type" value="Genomic_DNA"/>
</dbReference>
<dbReference type="Proteomes" id="UP000669605">
    <property type="component" value="Unassembled WGS sequence"/>
</dbReference>
<dbReference type="Gene3D" id="3.60.150.10">
    <property type="entry name" value="Chorismate synthase AroC"/>
    <property type="match status" value="1"/>
</dbReference>
<dbReference type="HAMAP" id="MF_00300">
    <property type="entry name" value="Chorismate_synth"/>
    <property type="match status" value="1"/>
</dbReference>
<feature type="binding site" evidence="7">
    <location>
        <position position="278"/>
    </location>
    <ligand>
        <name>FMN</name>
        <dbReference type="ChEBI" id="CHEBI:58210"/>
    </ligand>
</feature>
<dbReference type="NCBIfam" id="TIGR00033">
    <property type="entry name" value="aroC"/>
    <property type="match status" value="1"/>
</dbReference>
<comment type="function">
    <text evidence="7">Catalyzes the anti-1,4-elimination of the C-3 phosphate and the C-6 proR hydrogen from 5-enolpyruvylshikimate-3-phosphate (EPSP) to yield chorismate, which is the branch point compound that serves as the starting substrate for the three terminal pathways of aromatic amino acid biosynthesis. This reaction introduces a second double bond into the aromatic ring system.</text>
</comment>
<dbReference type="EC" id="4.2.3.5" evidence="3 7"/>
<feature type="binding site" evidence="7">
    <location>
        <position position="48"/>
    </location>
    <ligand>
        <name>NADP(+)</name>
        <dbReference type="ChEBI" id="CHEBI:58349"/>
    </ligand>
</feature>
<dbReference type="InterPro" id="IPR020541">
    <property type="entry name" value="Chorismate_synthase_CS"/>
</dbReference>
<dbReference type="InterPro" id="IPR035904">
    <property type="entry name" value="Chorismate_synth_AroC_sf"/>
</dbReference>
<evidence type="ECO:0000313" key="10">
    <source>
        <dbReference type="Proteomes" id="UP000669605"/>
    </source>
</evidence>
<evidence type="ECO:0000256" key="5">
    <source>
        <dbReference type="ARBA" id="ARBA00023141"/>
    </source>
</evidence>
<feature type="binding site" evidence="7">
    <location>
        <begin position="238"/>
        <end position="239"/>
    </location>
    <ligand>
        <name>FMN</name>
        <dbReference type="ChEBI" id="CHEBI:58210"/>
    </ligand>
</feature>
<reference evidence="9 10" key="1">
    <citation type="journal article" date="2020" name="Curr. Microbiol.">
        <title>Tepidiphilus baoligensis sp. nov., a Novel Bacterium of the Family Hydrogenophilaceae Isolated from an Oil Reservoir.</title>
        <authorList>
            <person name="Zhang X."/>
            <person name="Wang G."/>
            <person name="Ma X."/>
            <person name="Yu J."/>
            <person name="You J."/>
            <person name="Xue Y."/>
            <person name="Ma Y."/>
        </authorList>
    </citation>
    <scope>NUCLEOTIDE SEQUENCE [LARGE SCALE GENOMIC DNA]</scope>
    <source>
        <strain evidence="9 10">B18-69</strain>
    </source>
</reference>
<dbReference type="PIRSF" id="PIRSF001456">
    <property type="entry name" value="Chorismate_synth"/>
    <property type="match status" value="1"/>
</dbReference>
<dbReference type="PANTHER" id="PTHR21085:SF0">
    <property type="entry name" value="CHORISMATE SYNTHASE"/>
    <property type="match status" value="1"/>
</dbReference>
<dbReference type="PROSITE" id="PS00787">
    <property type="entry name" value="CHORISMATE_SYNTHASE_1"/>
    <property type="match status" value="1"/>
</dbReference>
<dbReference type="NCBIfam" id="NF003793">
    <property type="entry name" value="PRK05382.1"/>
    <property type="match status" value="1"/>
</dbReference>